<dbReference type="InterPro" id="IPR003953">
    <property type="entry name" value="FAD-dep_OxRdtase_2_FAD-bd"/>
</dbReference>
<dbReference type="PANTHER" id="PTHR43400">
    <property type="entry name" value="FUMARATE REDUCTASE"/>
    <property type="match status" value="1"/>
</dbReference>
<dbReference type="Pfam" id="PF00890">
    <property type="entry name" value="FAD_binding_2"/>
    <property type="match status" value="2"/>
</dbReference>
<sequence length="628" mass="67095">MELKSGQYNVKAMGHGSEAMPMTVEINDNKITKITVDSASETKGVADEVFHRLPQEIVANQTLNLDAVSGATISSHGVIAGVAAAITQAGGDAAAWKHRPKPAVAQQQDEVITTDVVIVGAGGAGLAAAVRSIQHGEQVVILEKYPQVGGNTSRAGGPLNAADPEWQGKFAALPGEKETLEELAALPLDQIDPEYQEDFEQLQAQIKDYVATGADHLFDSTLLHEIQTYLGGKRTDLKGNEIHGKYNLVHELVTNALNSVKWLTDLGVKFDNSEVTEPVGGLWRRGHKPVEPMGYAYIHILGDWVKNHGVEPHLETQAEHLIIEHDKVCGVIATRADGSMLTVHAKAVILTAGGFGANTKMVQKFNTYWTSIADDIATTNSPAITGDGIRLGLEAGADLFGMGFIQLMPVSDPQTGELFTGLQTPPANFIMVNQKGQRFVNEFAERDTLAKAAIDNGGLFYLIADDQIKETAYNTSQAAIDAQVKAGSLLKADTLTELAQKAGMDPDTLVKTIKTYNHAVDQKNDPEFHKNVFGLKCEVAPFYATPRKPAIHHTMGGLTIDPQARVLNPAGQIISGLYSAGENAGGLHAGNRLGGNSLADIFTFGRIAANTAYEESQDLDAASAASQN</sequence>
<dbReference type="SUPFAM" id="SSF51905">
    <property type="entry name" value="FAD/NAD(P)-binding domain"/>
    <property type="match status" value="1"/>
</dbReference>
<dbReference type="Pfam" id="PF04205">
    <property type="entry name" value="FMN_bind"/>
    <property type="match status" value="1"/>
</dbReference>
<dbReference type="SMART" id="SM00900">
    <property type="entry name" value="FMN_bind"/>
    <property type="match status" value="1"/>
</dbReference>
<evidence type="ECO:0000256" key="7">
    <source>
        <dbReference type="ARBA" id="ARBA00022827"/>
    </source>
</evidence>
<name>A0ABM8BF63_9LACO</name>
<comment type="cofactor">
    <cofactor evidence="1">
        <name>FMN</name>
        <dbReference type="ChEBI" id="CHEBI:58210"/>
    </cofactor>
</comment>
<evidence type="ECO:0000256" key="8">
    <source>
        <dbReference type="ARBA" id="ARBA00023002"/>
    </source>
</evidence>
<evidence type="ECO:0000256" key="9">
    <source>
        <dbReference type="ARBA" id="ARBA00049922"/>
    </source>
</evidence>
<dbReference type="Gene3D" id="3.50.50.60">
    <property type="entry name" value="FAD/NAD(P)-binding domain"/>
    <property type="match status" value="2"/>
</dbReference>
<comment type="similarity">
    <text evidence="3">Belongs to the FAD-dependent oxidoreductase 2 family. FRD/SDH subfamily.</text>
</comment>
<evidence type="ECO:0000256" key="5">
    <source>
        <dbReference type="ARBA" id="ARBA00015872"/>
    </source>
</evidence>
<keyword evidence="6" id="KW-0285">Flavoprotein</keyword>
<proteinExistence type="inferred from homology"/>
<dbReference type="Gene3D" id="3.90.700.10">
    <property type="entry name" value="Succinate dehydrogenase/fumarate reductase flavoprotein, catalytic domain"/>
    <property type="match status" value="1"/>
</dbReference>
<dbReference type="InterPro" id="IPR007329">
    <property type="entry name" value="FMN-bd"/>
</dbReference>
<keyword evidence="8" id="KW-0560">Oxidoreductase</keyword>
<evidence type="ECO:0000256" key="6">
    <source>
        <dbReference type="ARBA" id="ARBA00022630"/>
    </source>
</evidence>
<dbReference type="InterPro" id="IPR027477">
    <property type="entry name" value="Succ_DH/fumarate_Rdtase_cat_sf"/>
</dbReference>
<keyword evidence="12" id="KW-1185">Reference proteome</keyword>
<dbReference type="PANTHER" id="PTHR43400:SF7">
    <property type="entry name" value="FAD-DEPENDENT OXIDOREDUCTASE 2 FAD BINDING DOMAIN-CONTAINING PROTEIN"/>
    <property type="match status" value="1"/>
</dbReference>
<comment type="catalytic activity">
    <reaction evidence="9">
        <text>dihydrourocanate + A = urocanate + AH2</text>
        <dbReference type="Rhea" id="RHEA:36059"/>
        <dbReference type="ChEBI" id="CHEBI:13193"/>
        <dbReference type="ChEBI" id="CHEBI:17499"/>
        <dbReference type="ChEBI" id="CHEBI:27247"/>
        <dbReference type="ChEBI" id="CHEBI:72991"/>
        <dbReference type="EC" id="1.3.99.33"/>
    </reaction>
</comment>
<evidence type="ECO:0000259" key="10">
    <source>
        <dbReference type="SMART" id="SM00900"/>
    </source>
</evidence>
<keyword evidence="7" id="KW-0274">FAD</keyword>
<evidence type="ECO:0000313" key="12">
    <source>
        <dbReference type="Proteomes" id="UP001321741"/>
    </source>
</evidence>
<dbReference type="InterPro" id="IPR050315">
    <property type="entry name" value="FAD-oxidoreductase_2"/>
</dbReference>
<dbReference type="Gene3D" id="3.90.1010.20">
    <property type="match status" value="1"/>
</dbReference>
<dbReference type="Proteomes" id="UP001321741">
    <property type="component" value="Chromosome"/>
</dbReference>
<accession>A0ABM8BF63</accession>
<dbReference type="RefSeq" id="WP_317637600.1">
    <property type="nucleotide sequence ID" value="NZ_AP026803.1"/>
</dbReference>
<dbReference type="InterPro" id="IPR036188">
    <property type="entry name" value="FAD/NAD-bd_sf"/>
</dbReference>
<protein>
    <recommendedName>
        <fullName evidence="5">Urocanate reductase</fullName>
        <ecNumber evidence="4">1.3.99.33</ecNumber>
    </recommendedName>
</protein>
<evidence type="ECO:0000256" key="1">
    <source>
        <dbReference type="ARBA" id="ARBA00001917"/>
    </source>
</evidence>
<reference evidence="11 12" key="1">
    <citation type="journal article" date="2023" name="Microbiol. Spectr.">
        <title>Symbiosis of Carpenter Bees with Uncharacterized Lactic Acid Bacteria Showing NAD Auxotrophy.</title>
        <authorList>
            <person name="Kawasaki S."/>
            <person name="Ozawa K."/>
            <person name="Mori T."/>
            <person name="Yamamoto A."/>
            <person name="Ito M."/>
            <person name="Ohkuma M."/>
            <person name="Sakamoto M."/>
            <person name="Matsutani M."/>
        </authorList>
    </citation>
    <scope>NUCLEOTIDE SEQUENCE [LARGE SCALE GENOMIC DNA]</scope>
    <source>
        <strain evidence="11 12">Kim32-2</strain>
    </source>
</reference>
<evidence type="ECO:0000256" key="2">
    <source>
        <dbReference type="ARBA" id="ARBA00001974"/>
    </source>
</evidence>
<gene>
    <name evidence="11" type="ORF">KIM322_01390</name>
</gene>
<evidence type="ECO:0000313" key="11">
    <source>
        <dbReference type="EMBL" id="BDR59878.1"/>
    </source>
</evidence>
<organism evidence="11 12">
    <name type="scientific">Lactobacillus xylocopicola</name>
    <dbReference type="NCBI Taxonomy" id="2976676"/>
    <lineage>
        <taxon>Bacteria</taxon>
        <taxon>Bacillati</taxon>
        <taxon>Bacillota</taxon>
        <taxon>Bacilli</taxon>
        <taxon>Lactobacillales</taxon>
        <taxon>Lactobacillaceae</taxon>
        <taxon>Lactobacillus</taxon>
    </lineage>
</organism>
<comment type="cofactor">
    <cofactor evidence="2">
        <name>FAD</name>
        <dbReference type="ChEBI" id="CHEBI:57692"/>
    </cofactor>
</comment>
<feature type="domain" description="FMN-binding" evidence="10">
    <location>
        <begin position="14"/>
        <end position="89"/>
    </location>
</feature>
<dbReference type="EC" id="1.3.99.33" evidence="4"/>
<evidence type="ECO:0000256" key="4">
    <source>
        <dbReference type="ARBA" id="ARBA00013137"/>
    </source>
</evidence>
<dbReference type="PRINTS" id="PR00411">
    <property type="entry name" value="PNDRDTASEI"/>
</dbReference>
<dbReference type="EMBL" id="AP026803">
    <property type="protein sequence ID" value="BDR59878.1"/>
    <property type="molecule type" value="Genomic_DNA"/>
</dbReference>
<evidence type="ECO:0000256" key="3">
    <source>
        <dbReference type="ARBA" id="ARBA00008040"/>
    </source>
</evidence>
<dbReference type="SUPFAM" id="SSF56425">
    <property type="entry name" value="Succinate dehydrogenase/fumarate reductase flavoprotein, catalytic domain"/>
    <property type="match status" value="1"/>
</dbReference>